<proteinExistence type="predicted"/>
<reference evidence="1" key="1">
    <citation type="submission" date="2021-01" db="EMBL/GenBank/DDBJ databases">
        <title>Whole genome shotgun sequence of Planotetraspora silvatica NBRC 100141.</title>
        <authorList>
            <person name="Komaki H."/>
            <person name="Tamura T."/>
        </authorList>
    </citation>
    <scope>NUCLEOTIDE SEQUENCE</scope>
    <source>
        <strain evidence="1">NBRC 100141</strain>
    </source>
</reference>
<dbReference type="Proteomes" id="UP000644610">
    <property type="component" value="Unassembled WGS sequence"/>
</dbReference>
<gene>
    <name evidence="1" type="ORF">Psi02_70720</name>
</gene>
<evidence type="ECO:0000313" key="1">
    <source>
        <dbReference type="EMBL" id="GII50648.1"/>
    </source>
</evidence>
<name>A0A8J3USR2_9ACTN</name>
<comment type="caution">
    <text evidence="1">The sequence shown here is derived from an EMBL/GenBank/DDBJ whole genome shotgun (WGS) entry which is preliminary data.</text>
</comment>
<keyword evidence="2" id="KW-1185">Reference proteome</keyword>
<dbReference type="EMBL" id="BOOQ01000054">
    <property type="protein sequence ID" value="GII50648.1"/>
    <property type="molecule type" value="Genomic_DNA"/>
</dbReference>
<organism evidence="1 2">
    <name type="scientific">Planotetraspora silvatica</name>
    <dbReference type="NCBI Taxonomy" id="234614"/>
    <lineage>
        <taxon>Bacteria</taxon>
        <taxon>Bacillati</taxon>
        <taxon>Actinomycetota</taxon>
        <taxon>Actinomycetes</taxon>
        <taxon>Streptosporangiales</taxon>
        <taxon>Streptosporangiaceae</taxon>
        <taxon>Planotetraspora</taxon>
    </lineage>
</organism>
<sequence length="72" mass="7690">MRSPATPTPSLGRLRAYTRRNTASACPETVALGCMGLGVEVEFDVEAETQGAVEIAQFHCDLPRADPGHETC</sequence>
<evidence type="ECO:0000313" key="2">
    <source>
        <dbReference type="Proteomes" id="UP000644610"/>
    </source>
</evidence>
<dbReference type="AlphaFoldDB" id="A0A8J3USR2"/>
<accession>A0A8J3USR2</accession>
<protein>
    <submittedName>
        <fullName evidence="1">Uncharacterized protein</fullName>
    </submittedName>
</protein>